<dbReference type="AlphaFoldDB" id="A0A7W6ETT5"/>
<dbReference type="GO" id="GO:0008173">
    <property type="term" value="F:RNA methyltransferase activity"/>
    <property type="evidence" value="ECO:0007669"/>
    <property type="project" value="InterPro"/>
</dbReference>
<reference evidence="8 9" key="1">
    <citation type="submission" date="2020-08" db="EMBL/GenBank/DDBJ databases">
        <title>Genomic Encyclopedia of Type Strains, Phase IV (KMG-IV): sequencing the most valuable type-strain genomes for metagenomic binning, comparative biology and taxonomic classification.</title>
        <authorList>
            <person name="Goeker M."/>
        </authorList>
    </citation>
    <scope>NUCLEOTIDE SEQUENCE [LARGE SCALE GENOMIC DNA]</scope>
    <source>
        <strain evidence="8 9">DSM 17976</strain>
    </source>
</reference>
<dbReference type="Pfam" id="PF13636">
    <property type="entry name" value="Methyltranf_PUA"/>
    <property type="match status" value="1"/>
</dbReference>
<dbReference type="Proteomes" id="UP000541352">
    <property type="component" value="Unassembled WGS sequence"/>
</dbReference>
<feature type="binding site" evidence="6">
    <location>
        <position position="158"/>
    </location>
    <ligand>
        <name>S-adenosyl-L-methionine</name>
        <dbReference type="ChEBI" id="CHEBI:59789"/>
    </ligand>
</feature>
<dbReference type="RefSeq" id="WP_183980211.1">
    <property type="nucleotide sequence ID" value="NZ_JACIBY010000025.1"/>
</dbReference>
<dbReference type="GO" id="GO:0003723">
    <property type="term" value="F:RNA binding"/>
    <property type="evidence" value="ECO:0007669"/>
    <property type="project" value="UniProtKB-UniRule"/>
</dbReference>
<evidence type="ECO:0000313" key="8">
    <source>
        <dbReference type="EMBL" id="MBB3842098.1"/>
    </source>
</evidence>
<dbReference type="CDD" id="cd02440">
    <property type="entry name" value="AdoMet_MTases"/>
    <property type="match status" value="1"/>
</dbReference>
<comment type="similarity">
    <text evidence="6">Belongs to the class I-like SAM-binding methyltransferase superfamily. RsmB/NOP family.</text>
</comment>
<dbReference type="InterPro" id="IPR027391">
    <property type="entry name" value="Nol1_Nop2_Fmu_2"/>
</dbReference>
<keyword evidence="4 6" id="KW-0949">S-adenosyl-L-methionine</keyword>
<feature type="binding site" evidence="6">
    <location>
        <position position="131"/>
    </location>
    <ligand>
        <name>S-adenosyl-L-methionine</name>
        <dbReference type="ChEBI" id="CHEBI:59789"/>
    </ligand>
</feature>
<dbReference type="InterPro" id="IPR023267">
    <property type="entry name" value="RCMT"/>
</dbReference>
<dbReference type="PROSITE" id="PS51686">
    <property type="entry name" value="SAM_MT_RSMB_NOP"/>
    <property type="match status" value="1"/>
</dbReference>
<evidence type="ECO:0000256" key="5">
    <source>
        <dbReference type="ARBA" id="ARBA00022884"/>
    </source>
</evidence>
<feature type="domain" description="SAM-dependent MTase RsmB/NOP-type" evidence="7">
    <location>
        <begin position="1"/>
        <end position="287"/>
    </location>
</feature>
<dbReference type="EMBL" id="JACIBY010000025">
    <property type="protein sequence ID" value="MBB3842098.1"/>
    <property type="molecule type" value="Genomic_DNA"/>
</dbReference>
<keyword evidence="1" id="KW-0963">Cytoplasm</keyword>
<dbReference type="InterPro" id="IPR001678">
    <property type="entry name" value="MeTrfase_RsmB-F_NOP2_dom"/>
</dbReference>
<dbReference type="InterPro" id="IPR049560">
    <property type="entry name" value="MeTrfase_RsmB-F_NOP2_cat"/>
</dbReference>
<keyword evidence="2 6" id="KW-0489">Methyltransferase</keyword>
<dbReference type="Gene3D" id="2.30.130.60">
    <property type="match status" value="1"/>
</dbReference>
<feature type="binding site" evidence="6">
    <location>
        <begin position="107"/>
        <end position="113"/>
    </location>
    <ligand>
        <name>S-adenosyl-L-methionine</name>
        <dbReference type="ChEBI" id="CHEBI:59789"/>
    </ligand>
</feature>
<evidence type="ECO:0000256" key="2">
    <source>
        <dbReference type="ARBA" id="ARBA00022603"/>
    </source>
</evidence>
<gene>
    <name evidence="8" type="ORF">FHS57_006127</name>
</gene>
<dbReference type="InterPro" id="IPR029063">
    <property type="entry name" value="SAM-dependent_MTases_sf"/>
</dbReference>
<dbReference type="PRINTS" id="PR02008">
    <property type="entry name" value="RCMTFAMILY"/>
</dbReference>
<organism evidence="8 9">
    <name type="scientific">Runella defluvii</name>
    <dbReference type="NCBI Taxonomy" id="370973"/>
    <lineage>
        <taxon>Bacteria</taxon>
        <taxon>Pseudomonadati</taxon>
        <taxon>Bacteroidota</taxon>
        <taxon>Cytophagia</taxon>
        <taxon>Cytophagales</taxon>
        <taxon>Spirosomataceae</taxon>
        <taxon>Runella</taxon>
    </lineage>
</organism>
<protein>
    <submittedName>
        <fullName evidence="8">16S rRNA C967 or C1407 C5-methylase (RsmB/RsmF family)/NOL1/NOP2/fmu family ribosome biogenesis protein</fullName>
    </submittedName>
</protein>
<dbReference type="GO" id="GO:0001510">
    <property type="term" value="P:RNA methylation"/>
    <property type="evidence" value="ECO:0007669"/>
    <property type="project" value="InterPro"/>
</dbReference>
<dbReference type="PANTHER" id="PTHR22807">
    <property type="entry name" value="NOP2 YEAST -RELATED NOL1/NOP2/FMU SUN DOMAIN-CONTAINING"/>
    <property type="match status" value="1"/>
</dbReference>
<evidence type="ECO:0000256" key="3">
    <source>
        <dbReference type="ARBA" id="ARBA00022679"/>
    </source>
</evidence>
<sequence>MLLPAPFISLLQAQLGTDYADFEAALQTPPPVSIRYNPRKTTAPASQITPIPWCLEGRYLDQRPVFTLDPLFHAGAYYVQEASSMLIGHALPQVANVAKPLRVLDLCAAPGGKTTLLTSLLHPDSLVLANEVIKSRVMILKENVQKWGSPNVHVSNHDPEDLGKLESFFDVILIDAPCSGEGLFRKDPAAINEWSEGSVHVCAGRQKRIVDAALPLLTPGGILLYCTCTYNDSENQGTGQWLLEQGMEELKINVPAEWGVVEKTIGYQCYPHRVKGEGFFFSVFEKPQAFRSAQRYDTLPRRGKEEGFRSCKRLTAKQLPEARKWLEQPDTFHLFVKPNGEVIAFLDSQLNDIRILDNTLSAKGLGLEMGEFKGNDFIPSHALALSTALSSDISRLELTENEALVFLKKENLSVDAPRGWVLVTYQNQGLGWVKGLGNRVNNYLPKDWRIRMEIPE</sequence>
<dbReference type="SUPFAM" id="SSF53335">
    <property type="entry name" value="S-adenosyl-L-methionine-dependent methyltransferases"/>
    <property type="match status" value="1"/>
</dbReference>
<dbReference type="Pfam" id="PF17125">
    <property type="entry name" value="Methyltr_RsmF_N"/>
    <property type="match status" value="1"/>
</dbReference>
<keyword evidence="5 6" id="KW-0694">RNA-binding</keyword>
<dbReference type="Gene3D" id="3.30.70.1170">
    <property type="entry name" value="Sun protein, domain 3"/>
    <property type="match status" value="1"/>
</dbReference>
<evidence type="ECO:0000259" key="7">
    <source>
        <dbReference type="PROSITE" id="PS51686"/>
    </source>
</evidence>
<proteinExistence type="inferred from homology"/>
<accession>A0A7W6ETT5</accession>
<feature type="binding site" evidence="6">
    <location>
        <position position="175"/>
    </location>
    <ligand>
        <name>S-adenosyl-L-methionine</name>
        <dbReference type="ChEBI" id="CHEBI:59789"/>
    </ligand>
</feature>
<dbReference type="InterPro" id="IPR031341">
    <property type="entry name" value="Methyltr_RsmF_N"/>
</dbReference>
<dbReference type="Gene3D" id="3.40.50.150">
    <property type="entry name" value="Vaccinia Virus protein VP39"/>
    <property type="match status" value="1"/>
</dbReference>
<comment type="caution">
    <text evidence="8">The sequence shown here is derived from an EMBL/GenBank/DDBJ whole genome shotgun (WGS) entry which is preliminary data.</text>
</comment>
<keyword evidence="9" id="KW-1185">Reference proteome</keyword>
<feature type="active site" description="Nucleophile" evidence="6">
    <location>
        <position position="228"/>
    </location>
</feature>
<evidence type="ECO:0000313" key="9">
    <source>
        <dbReference type="Proteomes" id="UP000541352"/>
    </source>
</evidence>
<evidence type="ECO:0000256" key="1">
    <source>
        <dbReference type="ARBA" id="ARBA00022490"/>
    </source>
</evidence>
<name>A0A7W6ETT5_9BACT</name>
<dbReference type="Pfam" id="PF01189">
    <property type="entry name" value="Methyltr_RsmB-F"/>
    <property type="match status" value="1"/>
</dbReference>
<evidence type="ECO:0000256" key="6">
    <source>
        <dbReference type="PROSITE-ProRule" id="PRU01023"/>
    </source>
</evidence>
<dbReference type="PANTHER" id="PTHR22807:SF30">
    <property type="entry name" value="28S RRNA (CYTOSINE(4447)-C(5))-METHYLTRANSFERASE-RELATED"/>
    <property type="match status" value="1"/>
</dbReference>
<evidence type="ECO:0000256" key="4">
    <source>
        <dbReference type="ARBA" id="ARBA00022691"/>
    </source>
</evidence>
<keyword evidence="3 6" id="KW-0808">Transferase</keyword>